<accession>A0A2I8VQ56</accession>
<dbReference type="KEGG" id="srub:C2R22_14690"/>
<proteinExistence type="predicted"/>
<dbReference type="PANTHER" id="PTHR39662:SF1">
    <property type="entry name" value="DUF354 DOMAIN-CONTAINING PROTEIN"/>
    <property type="match status" value="1"/>
</dbReference>
<dbReference type="RefSeq" id="WP_103427693.1">
    <property type="nucleotide sequence ID" value="NZ_CP026309.1"/>
</dbReference>
<evidence type="ECO:0008006" key="3">
    <source>
        <dbReference type="Google" id="ProtNLM"/>
    </source>
</evidence>
<dbReference type="EMBL" id="CP026309">
    <property type="protein sequence ID" value="AUV84004.1"/>
    <property type="molecule type" value="Genomic_DNA"/>
</dbReference>
<evidence type="ECO:0000313" key="2">
    <source>
        <dbReference type="Proteomes" id="UP000236584"/>
    </source>
</evidence>
<dbReference type="AlphaFoldDB" id="A0A2I8VQ56"/>
<sequence length="353" mass="38552">MTGASPGVWVDLASPSHPFFFASIVDGLDGHPVTTTVRDKTETVSLTEEVGLDYTVVGKDFDTAALRPLGLPLRTVKLATQAPDCAVSLSARNGMCTVASKLHGIRSIHFTDNDITTHRDTPVTEDVFNWLRARSDHHVVPAAFETSELTDWGATPETIHTYDGYMEDVYVAEFTPDPTFVDQLPFDADEYLVVRPEAMTAAYVDIEQSLVPALLERARKHDIGVVYLPRNRANDASFANPYDSAEVYVPDEPLDGLQLAWHARCVMTGSGTMAREAAAMRKPAVSFFPHTMLSVDQELVEAGRVFHSRDPDEIFDYVTGLDGDAVEPGLGSAMDVRDEVVGVVEGLIPDEGP</sequence>
<dbReference type="Pfam" id="PF04007">
    <property type="entry name" value="DUF354"/>
    <property type="match status" value="1"/>
</dbReference>
<reference evidence="1 2" key="1">
    <citation type="submission" date="2018-01" db="EMBL/GenBank/DDBJ databases">
        <title>Complete genome sequence of Salinigranum rubrum GX10T, an extremely halophilic archaeon isolated from a marine solar saltern.</title>
        <authorList>
            <person name="Han S."/>
        </authorList>
    </citation>
    <scope>NUCLEOTIDE SEQUENCE [LARGE SCALE GENOMIC DNA]</scope>
    <source>
        <strain evidence="1 2">GX10</strain>
    </source>
</reference>
<dbReference type="Proteomes" id="UP000236584">
    <property type="component" value="Chromosome"/>
</dbReference>
<gene>
    <name evidence="1" type="ORF">C2R22_14690</name>
</gene>
<name>A0A2I8VQ56_9EURY</name>
<evidence type="ECO:0000313" key="1">
    <source>
        <dbReference type="EMBL" id="AUV84004.1"/>
    </source>
</evidence>
<dbReference type="GeneID" id="35593364"/>
<organism evidence="1 2">
    <name type="scientific">Salinigranum rubrum</name>
    <dbReference type="NCBI Taxonomy" id="755307"/>
    <lineage>
        <taxon>Archaea</taxon>
        <taxon>Methanobacteriati</taxon>
        <taxon>Methanobacteriota</taxon>
        <taxon>Stenosarchaea group</taxon>
        <taxon>Halobacteria</taxon>
        <taxon>Halobacteriales</taxon>
        <taxon>Haloferacaceae</taxon>
        <taxon>Salinigranum</taxon>
    </lineage>
</organism>
<dbReference type="Gene3D" id="3.40.50.2000">
    <property type="entry name" value="Glycogen Phosphorylase B"/>
    <property type="match status" value="2"/>
</dbReference>
<dbReference type="PANTHER" id="PTHR39662">
    <property type="entry name" value="DUF354 DOMAIN-CONTAINING PROTEIN-RELATED"/>
    <property type="match status" value="1"/>
</dbReference>
<dbReference type="OrthoDB" id="185087at2157"/>
<protein>
    <recommendedName>
        <fullName evidence="3">DUF354 domain-containing protein</fullName>
    </recommendedName>
</protein>
<dbReference type="SUPFAM" id="SSF53756">
    <property type="entry name" value="UDP-Glycosyltransferase/glycogen phosphorylase"/>
    <property type="match status" value="1"/>
</dbReference>
<dbReference type="InterPro" id="IPR007152">
    <property type="entry name" value="DUF354"/>
</dbReference>
<keyword evidence="2" id="KW-1185">Reference proteome</keyword>